<evidence type="ECO:0000313" key="1">
    <source>
        <dbReference type="EMBL" id="SEQ36610.1"/>
    </source>
</evidence>
<dbReference type="STRING" id="1855383.SAMN05216548_104101"/>
<name>A0A1H9FF99_9HYPH</name>
<keyword evidence="2" id="KW-1185">Reference proteome</keyword>
<reference evidence="1 2" key="1">
    <citation type="submission" date="2016-10" db="EMBL/GenBank/DDBJ databases">
        <authorList>
            <person name="de Groot N.N."/>
        </authorList>
    </citation>
    <scope>NUCLEOTIDE SEQUENCE [LARGE SCALE GENOMIC DNA]</scope>
    <source>
        <strain evidence="1 2">A52C2</strain>
    </source>
</reference>
<gene>
    <name evidence="1" type="ORF">SAMN05216548_104101</name>
</gene>
<proteinExistence type="predicted"/>
<dbReference type="Proteomes" id="UP000199647">
    <property type="component" value="Unassembled WGS sequence"/>
</dbReference>
<organism evidence="1 2">
    <name type="scientific">Faunimonas pinastri</name>
    <dbReference type="NCBI Taxonomy" id="1855383"/>
    <lineage>
        <taxon>Bacteria</taxon>
        <taxon>Pseudomonadati</taxon>
        <taxon>Pseudomonadota</taxon>
        <taxon>Alphaproteobacteria</taxon>
        <taxon>Hyphomicrobiales</taxon>
        <taxon>Afifellaceae</taxon>
        <taxon>Faunimonas</taxon>
    </lineage>
</organism>
<evidence type="ECO:0000313" key="2">
    <source>
        <dbReference type="Proteomes" id="UP000199647"/>
    </source>
</evidence>
<sequence length="226" mass="24772">MPLHLFSLPRPGFSPHPSWWRPTRKEGRLEGIGGGLLHGWAFDPGEPSRRQRVILVSRTGQRLETLADRYRADLAAAGIGDGHHGFAVPLELVGSAAGIRALVEDGGFELPGSPFADDDGVPPLEFDRGSMRARIDGAHGSRALTGWVLDRQDRSYRPLLALRQGERVLSQGRPTRARRDMPEGFDGLHGFTLPLRPGVRGRCTLVDAERGTLLATFRIGRHAVRS</sequence>
<accession>A0A1H9FF99</accession>
<dbReference type="EMBL" id="FOFG01000004">
    <property type="protein sequence ID" value="SEQ36610.1"/>
    <property type="molecule type" value="Genomic_DNA"/>
</dbReference>
<dbReference type="AlphaFoldDB" id="A0A1H9FF99"/>
<protein>
    <submittedName>
        <fullName evidence="1">Uncharacterized protein</fullName>
    </submittedName>
</protein>